<dbReference type="InterPro" id="IPR051408">
    <property type="entry name" value="Phosphate_transprt_permease"/>
</dbReference>
<keyword evidence="3" id="KW-0813">Transport</keyword>
<comment type="similarity">
    <text evidence="2 9">Belongs to the binding-protein-dependent transport system permease family. CysTW subfamily.</text>
</comment>
<keyword evidence="6 9" id="KW-0812">Transmembrane</keyword>
<keyword evidence="7 9" id="KW-1133">Transmembrane helix</keyword>
<feature type="transmembrane region" description="Helical" evidence="9">
    <location>
        <begin position="6"/>
        <end position="35"/>
    </location>
</feature>
<dbReference type="CDD" id="cd06261">
    <property type="entry name" value="TM_PBP2"/>
    <property type="match status" value="1"/>
</dbReference>
<keyword evidence="8 9" id="KW-0472">Membrane</keyword>
<keyword evidence="4 9" id="KW-1003">Cell membrane</keyword>
<feature type="transmembrane region" description="Helical" evidence="9">
    <location>
        <begin position="134"/>
        <end position="154"/>
    </location>
</feature>
<evidence type="ECO:0000256" key="2">
    <source>
        <dbReference type="ARBA" id="ARBA00007069"/>
    </source>
</evidence>
<feature type="transmembrane region" description="Helical" evidence="9">
    <location>
        <begin position="248"/>
        <end position="270"/>
    </location>
</feature>
<evidence type="ECO:0000256" key="8">
    <source>
        <dbReference type="ARBA" id="ARBA00023136"/>
    </source>
</evidence>
<evidence type="ECO:0000256" key="6">
    <source>
        <dbReference type="ARBA" id="ARBA00022692"/>
    </source>
</evidence>
<organism evidence="11 12">
    <name type="scientific">Stenomitos frigidus AS-A4</name>
    <dbReference type="NCBI Taxonomy" id="2933935"/>
    <lineage>
        <taxon>Bacteria</taxon>
        <taxon>Bacillati</taxon>
        <taxon>Cyanobacteriota</taxon>
        <taxon>Cyanophyceae</taxon>
        <taxon>Leptolyngbyales</taxon>
        <taxon>Leptolyngbyaceae</taxon>
        <taxon>Stenomitos</taxon>
    </lineage>
</organism>
<protein>
    <recommendedName>
        <fullName evidence="9">Phosphate transport system permease protein PstA</fullName>
    </recommendedName>
</protein>
<comment type="subcellular location">
    <subcellularLocation>
        <location evidence="1 9">Cell membrane</location>
        <topology evidence="1 9">Multi-pass membrane protein</topology>
    </subcellularLocation>
</comment>
<evidence type="ECO:0000256" key="1">
    <source>
        <dbReference type="ARBA" id="ARBA00004651"/>
    </source>
</evidence>
<evidence type="ECO:0000256" key="9">
    <source>
        <dbReference type="RuleBase" id="RU363043"/>
    </source>
</evidence>
<evidence type="ECO:0000256" key="7">
    <source>
        <dbReference type="ARBA" id="ARBA00022989"/>
    </source>
</evidence>
<feature type="transmembrane region" description="Helical" evidence="9">
    <location>
        <begin position="182"/>
        <end position="203"/>
    </location>
</feature>
<name>A0ABV0KKS3_9CYAN</name>
<accession>A0ABV0KKS3</accession>
<feature type="domain" description="ABC transmembrane type-1" evidence="10">
    <location>
        <begin position="64"/>
        <end position="267"/>
    </location>
</feature>
<gene>
    <name evidence="11" type="primary">pstA</name>
    <name evidence="11" type="ORF">NDI38_15555</name>
</gene>
<evidence type="ECO:0000259" key="10">
    <source>
        <dbReference type="PROSITE" id="PS50928"/>
    </source>
</evidence>
<dbReference type="InterPro" id="IPR035906">
    <property type="entry name" value="MetI-like_sf"/>
</dbReference>
<evidence type="ECO:0000256" key="4">
    <source>
        <dbReference type="ARBA" id="ARBA00022475"/>
    </source>
</evidence>
<dbReference type="PANTHER" id="PTHR42922">
    <property type="entry name" value="PHOSPHATE TRANSPORT SYSTEM PERMEASE PROTEIN PSTA"/>
    <property type="match status" value="1"/>
</dbReference>
<comment type="caution">
    <text evidence="11">The sequence shown here is derived from an EMBL/GenBank/DDBJ whole genome shotgun (WGS) entry which is preliminary data.</text>
</comment>
<dbReference type="Pfam" id="PF00528">
    <property type="entry name" value="BPD_transp_1"/>
    <property type="match status" value="1"/>
</dbReference>
<dbReference type="Gene3D" id="1.10.3720.10">
    <property type="entry name" value="MetI-like"/>
    <property type="match status" value="1"/>
</dbReference>
<feature type="transmembrane region" description="Helical" evidence="9">
    <location>
        <begin position="108"/>
        <end position="127"/>
    </location>
</feature>
<feature type="transmembrane region" description="Helical" evidence="9">
    <location>
        <begin position="63"/>
        <end position="88"/>
    </location>
</feature>
<evidence type="ECO:0000313" key="12">
    <source>
        <dbReference type="Proteomes" id="UP001476950"/>
    </source>
</evidence>
<dbReference type="InterPro" id="IPR005672">
    <property type="entry name" value="Phosphate_PstA"/>
</dbReference>
<sequence length="275" mass="29078">MSPRTLFSSVMTGVSIVFTLMALIPLFAILIYVFIQGASRLSLDLFTQLPPPPLVKGGGFGNAIVGTLLMVGIASALSIPFGVAAAIFLSEFARDTKLANAVDFFTNVLSGVPSIVIGVFAYAIVVLKTGTFSAFAGGVALSVLMLPTIVRTAAEALEAVPRDYRQASVGLGATQFQTVVRIVLPAAIPAIVTGVMLAIARAAGETAPLIFTALFNQYWARGVWEPTASLAVLVFNFAIVPYKNQQELAWAGSLVLVAMVLLTSILARWVTKKRK</sequence>
<proteinExistence type="inferred from homology"/>
<dbReference type="RefSeq" id="WP_431192591.1">
    <property type="nucleotide sequence ID" value="NZ_JAMPLM010000013.1"/>
</dbReference>
<keyword evidence="5" id="KW-0592">Phosphate transport</keyword>
<keyword evidence="12" id="KW-1185">Reference proteome</keyword>
<dbReference type="EMBL" id="JAMPLM010000013">
    <property type="protein sequence ID" value="MEP1059854.1"/>
    <property type="molecule type" value="Genomic_DNA"/>
</dbReference>
<feature type="transmembrane region" description="Helical" evidence="9">
    <location>
        <begin position="223"/>
        <end position="242"/>
    </location>
</feature>
<dbReference type="NCBIfam" id="TIGR00974">
    <property type="entry name" value="3a0107s02c"/>
    <property type="match status" value="1"/>
</dbReference>
<dbReference type="InterPro" id="IPR000515">
    <property type="entry name" value="MetI-like"/>
</dbReference>
<dbReference type="SUPFAM" id="SSF161098">
    <property type="entry name" value="MetI-like"/>
    <property type="match status" value="1"/>
</dbReference>
<evidence type="ECO:0000256" key="3">
    <source>
        <dbReference type="ARBA" id="ARBA00022448"/>
    </source>
</evidence>
<reference evidence="11 12" key="1">
    <citation type="submission" date="2022-04" db="EMBL/GenBank/DDBJ databases">
        <title>Positive selection, recombination, and allopatry shape intraspecific diversity of widespread and dominant cyanobacteria.</title>
        <authorList>
            <person name="Wei J."/>
            <person name="Shu W."/>
            <person name="Hu C."/>
        </authorList>
    </citation>
    <scope>NUCLEOTIDE SEQUENCE [LARGE SCALE GENOMIC DNA]</scope>
    <source>
        <strain evidence="11 12">AS-A4</strain>
    </source>
</reference>
<evidence type="ECO:0000256" key="5">
    <source>
        <dbReference type="ARBA" id="ARBA00022592"/>
    </source>
</evidence>
<dbReference type="Proteomes" id="UP001476950">
    <property type="component" value="Unassembled WGS sequence"/>
</dbReference>
<dbReference type="PANTHER" id="PTHR42922:SF1">
    <property type="entry name" value="PHOSPHATE TRANSPORT SYSTEM PERMEASE PROTEIN PSTA"/>
    <property type="match status" value="1"/>
</dbReference>
<dbReference type="PROSITE" id="PS50928">
    <property type="entry name" value="ABC_TM1"/>
    <property type="match status" value="1"/>
</dbReference>
<evidence type="ECO:0000313" key="11">
    <source>
        <dbReference type="EMBL" id="MEP1059854.1"/>
    </source>
</evidence>